<evidence type="ECO:0000313" key="1">
    <source>
        <dbReference type="EMBL" id="GFR24327.1"/>
    </source>
</evidence>
<organism evidence="1 2">
    <name type="scientific">Trichonephila clavata</name>
    <name type="common">Joro spider</name>
    <name type="synonym">Nephila clavata</name>
    <dbReference type="NCBI Taxonomy" id="2740835"/>
    <lineage>
        <taxon>Eukaryota</taxon>
        <taxon>Metazoa</taxon>
        <taxon>Ecdysozoa</taxon>
        <taxon>Arthropoda</taxon>
        <taxon>Chelicerata</taxon>
        <taxon>Arachnida</taxon>
        <taxon>Araneae</taxon>
        <taxon>Araneomorphae</taxon>
        <taxon>Entelegynae</taxon>
        <taxon>Araneoidea</taxon>
        <taxon>Nephilidae</taxon>
        <taxon>Trichonephila</taxon>
    </lineage>
</organism>
<dbReference type="EMBL" id="BMAO01038358">
    <property type="protein sequence ID" value="GFR24327.1"/>
    <property type="molecule type" value="Genomic_DNA"/>
</dbReference>
<keyword evidence="2" id="KW-1185">Reference proteome</keyword>
<reference evidence="1" key="1">
    <citation type="submission" date="2020-07" db="EMBL/GenBank/DDBJ databases">
        <title>Multicomponent nature underlies the extraordinary mechanical properties of spider dragline silk.</title>
        <authorList>
            <person name="Kono N."/>
            <person name="Nakamura H."/>
            <person name="Mori M."/>
            <person name="Yoshida Y."/>
            <person name="Ohtoshi R."/>
            <person name="Malay A.D."/>
            <person name="Moran D.A.P."/>
            <person name="Tomita M."/>
            <person name="Numata K."/>
            <person name="Arakawa K."/>
        </authorList>
    </citation>
    <scope>NUCLEOTIDE SEQUENCE</scope>
</reference>
<sequence>MANDDQTNLAVNSATNQILSEPYIIAFDSENGMRKEAWLSSSFETAKRQNLPQLSERNGDESKRMVEYSYCAYRNNKRIIEFLPTNLKTKIQVVCSF</sequence>
<dbReference type="Proteomes" id="UP000887116">
    <property type="component" value="Unassembled WGS sequence"/>
</dbReference>
<accession>A0A8X6LXI2</accession>
<comment type="caution">
    <text evidence="1">The sequence shown here is derived from an EMBL/GenBank/DDBJ whole genome shotgun (WGS) entry which is preliminary data.</text>
</comment>
<evidence type="ECO:0000313" key="2">
    <source>
        <dbReference type="Proteomes" id="UP000887116"/>
    </source>
</evidence>
<protein>
    <submittedName>
        <fullName evidence="1">Uncharacterized protein</fullName>
    </submittedName>
</protein>
<dbReference type="AlphaFoldDB" id="A0A8X6LXI2"/>
<gene>
    <name evidence="1" type="ORF">TNCT_378781</name>
</gene>
<name>A0A8X6LXI2_TRICU</name>
<proteinExistence type="predicted"/>